<dbReference type="InterPro" id="IPR014480">
    <property type="entry name" value="Mannan-1_6-alpha_mannosidase"/>
</dbReference>
<evidence type="ECO:0000256" key="8">
    <source>
        <dbReference type="ARBA" id="ARBA00023180"/>
    </source>
</evidence>
<evidence type="ECO:0000256" key="12">
    <source>
        <dbReference type="SAM" id="Phobius"/>
    </source>
</evidence>
<evidence type="ECO:0000256" key="6">
    <source>
        <dbReference type="ARBA" id="ARBA00022801"/>
    </source>
</evidence>
<dbReference type="Proteomes" id="UP000288859">
    <property type="component" value="Unassembled WGS sequence"/>
</dbReference>
<dbReference type="PANTHER" id="PTHR12145:SF36">
    <property type="entry name" value="MANNAN ENDO-1,6-ALPHA-MANNOSIDASE DCW1"/>
    <property type="match status" value="1"/>
</dbReference>
<name>A0A438N1N4_EXOME</name>
<keyword evidence="6 10" id="KW-0378">Hydrolase</keyword>
<dbReference type="FunFam" id="1.50.10.20:FF:000006">
    <property type="entry name" value="Mannan endo-1,6-alpha-mannosidase"/>
    <property type="match status" value="1"/>
</dbReference>
<evidence type="ECO:0000256" key="13">
    <source>
        <dbReference type="SAM" id="SignalP"/>
    </source>
</evidence>
<feature type="chain" id="PRO_5019012810" description="Mannan endo-1,6-alpha-mannosidase" evidence="13">
    <location>
        <begin position="26"/>
        <end position="456"/>
    </location>
</feature>
<sequence length="456" mass="49981">MKPFRRRNLLSVGLSTLLATNHVSAQIDLDLRDPESIKAAAKIAADEMVSYYTGHLPGDVPGNLPAPYYWWEAGAMFGALIDYWYFTGDDTHNNITTQAMLHQVGPDWDFMPPNQTKTEGNDDQAFWAMAALSAAENKYPDPPSDGPQWLALVQAVFNQQAARWNTETCAGGLKWQIFPFNNGYNYKNTISNGCFFNMGARLAVYTGNDTYAEWAERTWEWTETIGLMDADYNFYDGSDDNLNCTELDHIQWTYNAGTYLVGAANMYNFTGGASVWEDRLTGIIQRIGEVFVRDGVLFEVACEDIGTCNIDQRSFKAYLARWMAATAVRAPFTYPMLKPLLESSAMAAASTCHGGASGTQCGLKWTQGSFDGWTGVGEQMSALEVFQSNLIDYADGPVTEVSGGTSQGDPSSGTTSNVGPADLHRDAMTTADKAGAAILTVLVSFLVIGSAWWMVV</sequence>
<reference evidence="14 15" key="1">
    <citation type="submission" date="2017-03" db="EMBL/GenBank/DDBJ databases">
        <title>Genomes of endolithic fungi from Antarctica.</title>
        <authorList>
            <person name="Coleine C."/>
            <person name="Masonjones S."/>
            <person name="Stajich J.E."/>
        </authorList>
    </citation>
    <scope>NUCLEOTIDE SEQUENCE [LARGE SCALE GENOMIC DNA]</scope>
    <source>
        <strain evidence="14 15">CCFEE 6314</strain>
    </source>
</reference>
<feature type="compositionally biased region" description="Polar residues" evidence="11">
    <location>
        <begin position="402"/>
        <end position="418"/>
    </location>
</feature>
<dbReference type="SUPFAM" id="SSF48208">
    <property type="entry name" value="Six-hairpin glycosidases"/>
    <property type="match status" value="1"/>
</dbReference>
<dbReference type="GO" id="GO:0016052">
    <property type="term" value="P:carbohydrate catabolic process"/>
    <property type="evidence" value="ECO:0007669"/>
    <property type="project" value="InterPro"/>
</dbReference>
<feature type="signal peptide" evidence="13">
    <location>
        <begin position="1"/>
        <end position="25"/>
    </location>
</feature>
<keyword evidence="5 13" id="KW-0732">Signal</keyword>
<comment type="subcellular location">
    <subcellularLocation>
        <location evidence="2">Endomembrane system</location>
    </subcellularLocation>
</comment>
<comment type="caution">
    <text evidence="14">The sequence shown here is derived from an EMBL/GenBank/DDBJ whole genome shotgun (WGS) entry which is preliminary data.</text>
</comment>
<evidence type="ECO:0000313" key="15">
    <source>
        <dbReference type="Proteomes" id="UP000288859"/>
    </source>
</evidence>
<dbReference type="GO" id="GO:0012505">
    <property type="term" value="C:endomembrane system"/>
    <property type="evidence" value="ECO:0007669"/>
    <property type="project" value="UniProtKB-SubCell"/>
</dbReference>
<dbReference type="OrthoDB" id="4187847at2759"/>
<feature type="transmembrane region" description="Helical" evidence="12">
    <location>
        <begin position="434"/>
        <end position="455"/>
    </location>
</feature>
<dbReference type="EMBL" id="NAJM01000029">
    <property type="protein sequence ID" value="RVX69473.1"/>
    <property type="molecule type" value="Genomic_DNA"/>
</dbReference>
<evidence type="ECO:0000313" key="14">
    <source>
        <dbReference type="EMBL" id="RVX69473.1"/>
    </source>
</evidence>
<dbReference type="GO" id="GO:0008496">
    <property type="term" value="F:mannan endo-1,6-alpha-mannosidase activity"/>
    <property type="evidence" value="ECO:0007669"/>
    <property type="project" value="UniProtKB-UniRule"/>
</dbReference>
<comment type="catalytic activity">
    <reaction evidence="1 10">
        <text>Random hydrolysis of (1-&gt;6)-alpha-D-mannosidic linkages in unbranched (1-&gt;6)-mannans.</text>
        <dbReference type="EC" id="3.2.1.101"/>
    </reaction>
</comment>
<dbReference type="PIRSF" id="PIRSF016302">
    <property type="entry name" value="Man_a_manosd"/>
    <property type="match status" value="1"/>
</dbReference>
<evidence type="ECO:0000256" key="5">
    <source>
        <dbReference type="ARBA" id="ARBA00022729"/>
    </source>
</evidence>
<evidence type="ECO:0000256" key="2">
    <source>
        <dbReference type="ARBA" id="ARBA00004308"/>
    </source>
</evidence>
<evidence type="ECO:0000256" key="11">
    <source>
        <dbReference type="SAM" id="MobiDB-lite"/>
    </source>
</evidence>
<evidence type="ECO:0000256" key="3">
    <source>
        <dbReference type="ARBA" id="ARBA00009699"/>
    </source>
</evidence>
<keyword evidence="12" id="KW-1133">Transmembrane helix</keyword>
<keyword evidence="8" id="KW-0325">Glycoprotein</keyword>
<gene>
    <name evidence="14" type="ORF">B0A52_06537</name>
</gene>
<proteinExistence type="inferred from homology"/>
<dbReference type="InterPro" id="IPR005198">
    <property type="entry name" value="Glyco_hydro_76"/>
</dbReference>
<accession>A0A438N1N4</accession>
<evidence type="ECO:0000256" key="9">
    <source>
        <dbReference type="ARBA" id="ARBA00023295"/>
    </source>
</evidence>
<evidence type="ECO:0000256" key="1">
    <source>
        <dbReference type="ARBA" id="ARBA00001452"/>
    </source>
</evidence>
<keyword evidence="7 12" id="KW-0472">Membrane</keyword>
<dbReference type="EC" id="3.2.1.101" evidence="4 10"/>
<dbReference type="VEuPathDB" id="FungiDB:PV10_05566"/>
<dbReference type="Pfam" id="PF03663">
    <property type="entry name" value="Glyco_hydro_76"/>
    <property type="match status" value="1"/>
</dbReference>
<dbReference type="PANTHER" id="PTHR12145">
    <property type="entry name" value="MANNAN ENDO-1,6-ALPHA-MANNOSIDASE DCW1"/>
    <property type="match status" value="1"/>
</dbReference>
<comment type="similarity">
    <text evidence="3 10">Belongs to the glycosyl hydrolase 76 family.</text>
</comment>
<protein>
    <recommendedName>
        <fullName evidence="4 10">Mannan endo-1,6-alpha-mannosidase</fullName>
        <ecNumber evidence="4 10">3.2.1.101</ecNumber>
    </recommendedName>
</protein>
<evidence type="ECO:0000256" key="7">
    <source>
        <dbReference type="ARBA" id="ARBA00023136"/>
    </source>
</evidence>
<feature type="region of interest" description="Disordered" evidence="11">
    <location>
        <begin position="400"/>
        <end position="422"/>
    </location>
</feature>
<evidence type="ECO:0000256" key="10">
    <source>
        <dbReference type="PIRNR" id="PIRNR016302"/>
    </source>
</evidence>
<dbReference type="GO" id="GO:0009272">
    <property type="term" value="P:fungal-type cell wall biogenesis"/>
    <property type="evidence" value="ECO:0007669"/>
    <property type="project" value="TreeGrafter"/>
</dbReference>
<organism evidence="14 15">
    <name type="scientific">Exophiala mesophila</name>
    <name type="common">Black yeast-like fungus</name>
    <dbReference type="NCBI Taxonomy" id="212818"/>
    <lineage>
        <taxon>Eukaryota</taxon>
        <taxon>Fungi</taxon>
        <taxon>Dikarya</taxon>
        <taxon>Ascomycota</taxon>
        <taxon>Pezizomycotina</taxon>
        <taxon>Eurotiomycetes</taxon>
        <taxon>Chaetothyriomycetidae</taxon>
        <taxon>Chaetothyriales</taxon>
        <taxon>Herpotrichiellaceae</taxon>
        <taxon>Exophiala</taxon>
    </lineage>
</organism>
<evidence type="ECO:0000256" key="4">
    <source>
        <dbReference type="ARBA" id="ARBA00012350"/>
    </source>
</evidence>
<keyword evidence="12" id="KW-0812">Transmembrane</keyword>
<keyword evidence="9 10" id="KW-0326">Glycosidase</keyword>
<dbReference type="AlphaFoldDB" id="A0A438N1N4"/>
<dbReference type="InterPro" id="IPR008928">
    <property type="entry name" value="6-hairpin_glycosidase_sf"/>
</dbReference>
<dbReference type="Gene3D" id="1.50.10.20">
    <property type="match status" value="1"/>
</dbReference>